<evidence type="ECO:0000313" key="4">
    <source>
        <dbReference type="EMBL" id="KAJ4834297.1"/>
    </source>
</evidence>
<reference evidence="4" key="2">
    <citation type="journal article" date="2023" name="Plants (Basel)">
        <title>Annotation of the Turnera subulata (Passifloraceae) Draft Genome Reveals the S-Locus Evolved after the Divergence of Turneroideae from Passifloroideae in a Stepwise Manner.</title>
        <authorList>
            <person name="Henning P.M."/>
            <person name="Roalson E.H."/>
            <person name="Mir W."/>
            <person name="McCubbin A.G."/>
            <person name="Shore J.S."/>
        </authorList>
    </citation>
    <scope>NUCLEOTIDE SEQUENCE</scope>
    <source>
        <strain evidence="4">F60SS</strain>
    </source>
</reference>
<dbReference type="InterPro" id="IPR040256">
    <property type="entry name" value="At4g02000-like"/>
</dbReference>
<evidence type="ECO:0000259" key="3">
    <source>
        <dbReference type="PROSITE" id="PS50158"/>
    </source>
</evidence>
<dbReference type="PANTHER" id="PTHR31286">
    <property type="entry name" value="GLYCINE-RICH CELL WALL STRUCTURAL PROTEIN 1.8-LIKE"/>
    <property type="match status" value="1"/>
</dbReference>
<comment type="caution">
    <text evidence="4">The sequence shown here is derived from an EMBL/GenBank/DDBJ whole genome shotgun (WGS) entry which is preliminary data.</text>
</comment>
<feature type="domain" description="CCHC-type" evidence="3">
    <location>
        <begin position="258"/>
        <end position="273"/>
    </location>
</feature>
<proteinExistence type="predicted"/>
<dbReference type="AlphaFoldDB" id="A0A9Q0FMR0"/>
<dbReference type="OrthoDB" id="1096772at2759"/>
<dbReference type="InterPro" id="IPR001878">
    <property type="entry name" value="Znf_CCHC"/>
</dbReference>
<feature type="region of interest" description="Disordered" evidence="2">
    <location>
        <begin position="366"/>
        <end position="386"/>
    </location>
</feature>
<protein>
    <recommendedName>
        <fullName evidence="3">CCHC-type domain-containing protein</fullName>
    </recommendedName>
</protein>
<keyword evidence="5" id="KW-1185">Reference proteome</keyword>
<gene>
    <name evidence="4" type="ORF">Tsubulata_038821</name>
</gene>
<dbReference type="InterPro" id="IPR025558">
    <property type="entry name" value="DUF4283"/>
</dbReference>
<evidence type="ECO:0000313" key="5">
    <source>
        <dbReference type="Proteomes" id="UP001141552"/>
    </source>
</evidence>
<sequence length="579" mass="62376">MRREPPAGGGLDPPPLHTPPLVDEPMDQAPSLQQQQAPKSFKEAIGACSSSTWVEIDTEVLAQEGDITSTTTERGPVVVLSDRYRARVHKQWDNTVIVKLWGRLVGCRMLCNRLPRLWGLKGSFRVIDLDHNYFFVKLSDASDYLWALTGGPWVIMDHYLTVEPWQPNFDPAGHRVTSVVAWVQIPELSCELYKRNILRVVCDQIGRMVRVDYSTQKTERGKFAKVVVELDLSKPLQTEACVEGKWYFIKYESLPQVCFGCGRAGHLLSACPSAASAMTGSRASGTAPQIPSGGPHSEFGPVNEVPAGASTPTTSSKYGEWILVPPRSRPGAKKTMQGQKDRRDNAPQMVTGSRFDALAISSEIGRTTHSRSDAGAGSVLLKDSPRGMPRVAKEGVAKAPGSSANPSKGKGKEIRQMGVFSGAMDIMETSAAKRARGAQGYTISGETLMDSALATSCRVAKAKSKASASKRNEQGGSNKWDVVLIKDVPVPLAFQVPITVPPAVVQEFVEALSALLSGRQESVSPLPMSVAFDPRGQGHGDIQDPGSSGGAEAEPCLVNSNKNQQEDEEMSDLAPQGAA</sequence>
<feature type="region of interest" description="Disordered" evidence="2">
    <location>
        <begin position="526"/>
        <end position="579"/>
    </location>
</feature>
<evidence type="ECO:0000256" key="2">
    <source>
        <dbReference type="SAM" id="MobiDB-lite"/>
    </source>
</evidence>
<keyword evidence="1" id="KW-0862">Zinc</keyword>
<dbReference type="GO" id="GO:0003676">
    <property type="term" value="F:nucleic acid binding"/>
    <property type="evidence" value="ECO:0007669"/>
    <property type="project" value="InterPro"/>
</dbReference>
<feature type="region of interest" description="Disordered" evidence="2">
    <location>
        <begin position="323"/>
        <end position="347"/>
    </location>
</feature>
<dbReference type="PANTHER" id="PTHR31286:SF99">
    <property type="entry name" value="DUF4283 DOMAIN-CONTAINING PROTEIN"/>
    <property type="match status" value="1"/>
</dbReference>
<feature type="region of interest" description="Disordered" evidence="2">
    <location>
        <begin position="282"/>
        <end position="305"/>
    </location>
</feature>
<keyword evidence="1" id="KW-0479">Metal-binding</keyword>
<dbReference type="Pfam" id="PF14111">
    <property type="entry name" value="DUF4283"/>
    <property type="match status" value="1"/>
</dbReference>
<keyword evidence="1" id="KW-0863">Zinc-finger</keyword>
<dbReference type="PROSITE" id="PS50158">
    <property type="entry name" value="ZF_CCHC"/>
    <property type="match status" value="1"/>
</dbReference>
<dbReference type="GO" id="GO:0008270">
    <property type="term" value="F:zinc ion binding"/>
    <property type="evidence" value="ECO:0007669"/>
    <property type="project" value="UniProtKB-KW"/>
</dbReference>
<feature type="region of interest" description="Disordered" evidence="2">
    <location>
        <begin position="1"/>
        <end position="37"/>
    </location>
</feature>
<name>A0A9Q0FMR0_9ROSI</name>
<accession>A0A9Q0FMR0</accession>
<organism evidence="4 5">
    <name type="scientific">Turnera subulata</name>
    <dbReference type="NCBI Taxonomy" id="218843"/>
    <lineage>
        <taxon>Eukaryota</taxon>
        <taxon>Viridiplantae</taxon>
        <taxon>Streptophyta</taxon>
        <taxon>Embryophyta</taxon>
        <taxon>Tracheophyta</taxon>
        <taxon>Spermatophyta</taxon>
        <taxon>Magnoliopsida</taxon>
        <taxon>eudicotyledons</taxon>
        <taxon>Gunneridae</taxon>
        <taxon>Pentapetalae</taxon>
        <taxon>rosids</taxon>
        <taxon>fabids</taxon>
        <taxon>Malpighiales</taxon>
        <taxon>Passifloraceae</taxon>
        <taxon>Turnera</taxon>
    </lineage>
</organism>
<dbReference type="Proteomes" id="UP001141552">
    <property type="component" value="Unassembled WGS sequence"/>
</dbReference>
<evidence type="ECO:0000256" key="1">
    <source>
        <dbReference type="PROSITE-ProRule" id="PRU00047"/>
    </source>
</evidence>
<dbReference type="EMBL" id="JAKUCV010004733">
    <property type="protein sequence ID" value="KAJ4834297.1"/>
    <property type="molecule type" value="Genomic_DNA"/>
</dbReference>
<reference evidence="4" key="1">
    <citation type="submission" date="2022-02" db="EMBL/GenBank/DDBJ databases">
        <authorList>
            <person name="Henning P.M."/>
            <person name="McCubbin A.G."/>
            <person name="Shore J.S."/>
        </authorList>
    </citation>
    <scope>NUCLEOTIDE SEQUENCE</scope>
    <source>
        <strain evidence="4">F60SS</strain>
        <tissue evidence="4">Leaves</tissue>
    </source>
</reference>